<dbReference type="VEuPathDB" id="FungiDB:BD410DRAFT_786810"/>
<organism evidence="1 2">
    <name type="scientific">Rickenella mellea</name>
    <dbReference type="NCBI Taxonomy" id="50990"/>
    <lineage>
        <taxon>Eukaryota</taxon>
        <taxon>Fungi</taxon>
        <taxon>Dikarya</taxon>
        <taxon>Basidiomycota</taxon>
        <taxon>Agaricomycotina</taxon>
        <taxon>Agaricomycetes</taxon>
        <taxon>Hymenochaetales</taxon>
        <taxon>Rickenellaceae</taxon>
        <taxon>Rickenella</taxon>
    </lineage>
</organism>
<name>A0A4Y7QBC5_9AGAM</name>
<dbReference type="Proteomes" id="UP000294933">
    <property type="component" value="Unassembled WGS sequence"/>
</dbReference>
<keyword evidence="2" id="KW-1185">Reference proteome</keyword>
<gene>
    <name evidence="1" type="ORF">BD410DRAFT_786810</name>
</gene>
<evidence type="ECO:0000313" key="2">
    <source>
        <dbReference type="Proteomes" id="UP000294933"/>
    </source>
</evidence>
<dbReference type="AlphaFoldDB" id="A0A4Y7QBC5"/>
<accession>A0A4Y7QBC5</accession>
<protein>
    <submittedName>
        <fullName evidence="1">Uncharacterized protein</fullName>
    </submittedName>
</protein>
<sequence>MIEANVETRSIIRDFAMLAILSYLLLRKVWSLYIRFKPGGSSATCETDTVLYTWWKEYPILAEIYMRMICLVDPKQSDLAHLSNKELLGERHHTVPMSRFGSSSIELPSLTKRVNSCFQRVQSITAFRMDNLFFWNDVVDGEFCAPTQLVSSRQQPIAWLLNGFLLPKRFYCQLT</sequence>
<evidence type="ECO:0000313" key="1">
    <source>
        <dbReference type="EMBL" id="TDL24110.1"/>
    </source>
</evidence>
<proteinExistence type="predicted"/>
<dbReference type="EMBL" id="ML170168">
    <property type="protein sequence ID" value="TDL24110.1"/>
    <property type="molecule type" value="Genomic_DNA"/>
</dbReference>
<reference evidence="1 2" key="1">
    <citation type="submission" date="2018-06" db="EMBL/GenBank/DDBJ databases">
        <title>A transcriptomic atlas of mushroom development highlights an independent origin of complex multicellularity.</title>
        <authorList>
            <consortium name="DOE Joint Genome Institute"/>
            <person name="Krizsan K."/>
            <person name="Almasi E."/>
            <person name="Merenyi Z."/>
            <person name="Sahu N."/>
            <person name="Viragh M."/>
            <person name="Koszo T."/>
            <person name="Mondo S."/>
            <person name="Kiss B."/>
            <person name="Balint B."/>
            <person name="Kues U."/>
            <person name="Barry K."/>
            <person name="Hegedus J.C."/>
            <person name="Henrissat B."/>
            <person name="Johnson J."/>
            <person name="Lipzen A."/>
            <person name="Ohm R."/>
            <person name="Nagy I."/>
            <person name="Pangilinan J."/>
            <person name="Yan J."/>
            <person name="Xiong Y."/>
            <person name="Grigoriev I.V."/>
            <person name="Hibbett D.S."/>
            <person name="Nagy L.G."/>
        </authorList>
    </citation>
    <scope>NUCLEOTIDE SEQUENCE [LARGE SCALE GENOMIC DNA]</scope>
    <source>
        <strain evidence="1 2">SZMC22713</strain>
    </source>
</reference>